<dbReference type="Pfam" id="PF00089">
    <property type="entry name" value="Trypsin"/>
    <property type="match status" value="1"/>
</dbReference>
<gene>
    <name evidence="2" type="ORF">EB796_011924</name>
</gene>
<evidence type="ECO:0000313" key="3">
    <source>
        <dbReference type="Proteomes" id="UP000593567"/>
    </source>
</evidence>
<dbReference type="InterPro" id="IPR043504">
    <property type="entry name" value="Peptidase_S1_PA_chymotrypsin"/>
</dbReference>
<evidence type="ECO:0000259" key="1">
    <source>
        <dbReference type="PROSITE" id="PS50240"/>
    </source>
</evidence>
<dbReference type="AlphaFoldDB" id="A0A7J7JWP0"/>
<dbReference type="Proteomes" id="UP000593567">
    <property type="component" value="Unassembled WGS sequence"/>
</dbReference>
<keyword evidence="3" id="KW-1185">Reference proteome</keyword>
<dbReference type="PANTHER" id="PTHR24258:SF140">
    <property type="entry name" value="BCDNA.GH08420-RELATED"/>
    <property type="match status" value="1"/>
</dbReference>
<dbReference type="PANTHER" id="PTHR24258">
    <property type="entry name" value="SERINE PROTEASE-RELATED"/>
    <property type="match status" value="1"/>
</dbReference>
<dbReference type="PROSITE" id="PS50240">
    <property type="entry name" value="TRYPSIN_DOM"/>
    <property type="match status" value="1"/>
</dbReference>
<organism evidence="2 3">
    <name type="scientific">Bugula neritina</name>
    <name type="common">Brown bryozoan</name>
    <name type="synonym">Sertularia neritina</name>
    <dbReference type="NCBI Taxonomy" id="10212"/>
    <lineage>
        <taxon>Eukaryota</taxon>
        <taxon>Metazoa</taxon>
        <taxon>Spiralia</taxon>
        <taxon>Lophotrochozoa</taxon>
        <taxon>Bryozoa</taxon>
        <taxon>Gymnolaemata</taxon>
        <taxon>Cheilostomatida</taxon>
        <taxon>Flustrina</taxon>
        <taxon>Buguloidea</taxon>
        <taxon>Bugulidae</taxon>
        <taxon>Bugula</taxon>
    </lineage>
</organism>
<accession>A0A7J7JWP0</accession>
<dbReference type="InterPro" id="IPR009003">
    <property type="entry name" value="Peptidase_S1_PA"/>
</dbReference>
<dbReference type="InterPro" id="IPR001254">
    <property type="entry name" value="Trypsin_dom"/>
</dbReference>
<dbReference type="OrthoDB" id="7215686at2759"/>
<feature type="domain" description="Peptidase S1" evidence="1">
    <location>
        <begin position="1"/>
        <end position="126"/>
    </location>
</feature>
<protein>
    <submittedName>
        <fullName evidence="2">CTRB1</fullName>
    </submittedName>
</protein>
<dbReference type="Gene3D" id="2.40.10.10">
    <property type="entry name" value="Trypsin-like serine proteases"/>
    <property type="match status" value="1"/>
</dbReference>
<evidence type="ECO:0000313" key="2">
    <source>
        <dbReference type="EMBL" id="KAF6029776.1"/>
    </source>
</evidence>
<dbReference type="GO" id="GO:0004252">
    <property type="term" value="F:serine-type endopeptidase activity"/>
    <property type="evidence" value="ECO:0007669"/>
    <property type="project" value="InterPro"/>
</dbReference>
<dbReference type="EMBL" id="VXIV02001787">
    <property type="protein sequence ID" value="KAF6029776.1"/>
    <property type="molecule type" value="Genomic_DNA"/>
</dbReference>
<dbReference type="GO" id="GO:0006508">
    <property type="term" value="P:proteolysis"/>
    <property type="evidence" value="ECO:0007669"/>
    <property type="project" value="InterPro"/>
</dbReference>
<name>A0A7J7JWP0_BUGNE</name>
<proteinExistence type="predicted"/>
<comment type="caution">
    <text evidence="2">The sequence shown here is derived from an EMBL/GenBank/DDBJ whole genome shotgun (WGS) entry which is preliminary data.</text>
</comment>
<dbReference type="SUPFAM" id="SSF50494">
    <property type="entry name" value="Trypsin-like serine proteases"/>
    <property type="match status" value="1"/>
</dbReference>
<reference evidence="2" key="1">
    <citation type="submission" date="2020-06" db="EMBL/GenBank/DDBJ databases">
        <title>Draft genome of Bugula neritina, a colonial animal packing powerful symbionts and potential medicines.</title>
        <authorList>
            <person name="Rayko M."/>
        </authorList>
    </citation>
    <scope>NUCLEOTIDE SEQUENCE [LARGE SCALE GENOMIC DNA]</scope>
    <source>
        <strain evidence="2">Kwan_BN1</strain>
    </source>
</reference>
<sequence>MELEINLHIYFNEQHNVTGHECTCCGVSVISEEGFRLRHVRGTVLSSTVCQSEHWGNLVDTKMICFGNEHGGGCTGDSGGGMFCEDENNQYTLAGIISWGSVRCNVGATVLTDIAQYYTWIQETMAG</sequence>